<dbReference type="SUPFAM" id="SSF55729">
    <property type="entry name" value="Acyl-CoA N-acyltransferases (Nat)"/>
    <property type="match status" value="1"/>
</dbReference>
<dbReference type="CDD" id="cd04301">
    <property type="entry name" value="NAT_SF"/>
    <property type="match status" value="1"/>
</dbReference>
<dbReference type="GO" id="GO:0008080">
    <property type="term" value="F:N-acetyltransferase activity"/>
    <property type="evidence" value="ECO:0007669"/>
    <property type="project" value="TreeGrafter"/>
</dbReference>
<dbReference type="FunFam" id="3.40.630.30:FF:000064">
    <property type="entry name" value="GNAT family acetyltransferase"/>
    <property type="match status" value="1"/>
</dbReference>
<feature type="domain" description="N-acetyltransferase" evidence="4">
    <location>
        <begin position="10"/>
        <end position="165"/>
    </location>
</feature>
<evidence type="ECO:0000256" key="3">
    <source>
        <dbReference type="ARBA" id="ARBA00023315"/>
    </source>
</evidence>
<organism evidence="5">
    <name type="scientific">marine sediment metagenome</name>
    <dbReference type="NCBI Taxonomy" id="412755"/>
    <lineage>
        <taxon>unclassified sequences</taxon>
        <taxon>metagenomes</taxon>
        <taxon>ecological metagenomes</taxon>
    </lineage>
</organism>
<evidence type="ECO:0000259" key="4">
    <source>
        <dbReference type="PROSITE" id="PS51186"/>
    </source>
</evidence>
<dbReference type="InterPro" id="IPR016181">
    <property type="entry name" value="Acyl_CoA_acyltransferase"/>
</dbReference>
<proteinExistence type="inferred from homology"/>
<dbReference type="AlphaFoldDB" id="X0Z5W6"/>
<sequence length="165" mass="19127">MLKKSEKLNLNIRKASLNDVPLILKFIKELSVYEKMTKEVVATEDILRDTLFGDKSYAQVLIAEIEGRPVGYALYFYNFSTFVGRPGLYIEDVYVSEEYRGQGIGTALFKYCAHIAKEHKCIRMEWLVLKWNPARKFYDHMGAKPMDEWVIYRLKGNALDNMAGL</sequence>
<dbReference type="EMBL" id="BART01000112">
    <property type="protein sequence ID" value="GAG64760.1"/>
    <property type="molecule type" value="Genomic_DNA"/>
</dbReference>
<dbReference type="PANTHER" id="PTHR10545:SF29">
    <property type="entry name" value="GH14572P-RELATED"/>
    <property type="match status" value="1"/>
</dbReference>
<accession>X0Z5W6</accession>
<keyword evidence="3" id="KW-0012">Acyltransferase</keyword>
<dbReference type="PROSITE" id="PS51186">
    <property type="entry name" value="GNAT"/>
    <property type="match status" value="1"/>
</dbReference>
<dbReference type="InterPro" id="IPR051016">
    <property type="entry name" value="Diverse_Substrate_AcTransf"/>
</dbReference>
<gene>
    <name evidence="5" type="ORF">S01H4_00744</name>
</gene>
<reference evidence="5" key="1">
    <citation type="journal article" date="2014" name="Front. Microbiol.">
        <title>High frequency of phylogenetically diverse reductive dehalogenase-homologous genes in deep subseafloor sedimentary metagenomes.</title>
        <authorList>
            <person name="Kawai M."/>
            <person name="Futagami T."/>
            <person name="Toyoda A."/>
            <person name="Takaki Y."/>
            <person name="Nishi S."/>
            <person name="Hori S."/>
            <person name="Arai W."/>
            <person name="Tsubouchi T."/>
            <person name="Morono Y."/>
            <person name="Uchiyama I."/>
            <person name="Ito T."/>
            <person name="Fujiyama A."/>
            <person name="Inagaki F."/>
            <person name="Takami H."/>
        </authorList>
    </citation>
    <scope>NUCLEOTIDE SEQUENCE</scope>
    <source>
        <strain evidence="5">Expedition CK06-06</strain>
    </source>
</reference>
<comment type="similarity">
    <text evidence="1">Belongs to the acetyltransferase family.</text>
</comment>
<dbReference type="PANTHER" id="PTHR10545">
    <property type="entry name" value="DIAMINE N-ACETYLTRANSFERASE"/>
    <property type="match status" value="1"/>
</dbReference>
<evidence type="ECO:0000256" key="1">
    <source>
        <dbReference type="ARBA" id="ARBA00008694"/>
    </source>
</evidence>
<name>X0Z5W6_9ZZZZ</name>
<comment type="caution">
    <text evidence="5">The sequence shown here is derived from an EMBL/GenBank/DDBJ whole genome shotgun (WGS) entry which is preliminary data.</text>
</comment>
<dbReference type="Pfam" id="PF00583">
    <property type="entry name" value="Acetyltransf_1"/>
    <property type="match status" value="1"/>
</dbReference>
<dbReference type="InterPro" id="IPR000182">
    <property type="entry name" value="GNAT_dom"/>
</dbReference>
<evidence type="ECO:0000256" key="2">
    <source>
        <dbReference type="ARBA" id="ARBA00022679"/>
    </source>
</evidence>
<protein>
    <recommendedName>
        <fullName evidence="4">N-acetyltransferase domain-containing protein</fullName>
    </recommendedName>
</protein>
<dbReference type="Gene3D" id="3.40.630.30">
    <property type="match status" value="1"/>
</dbReference>
<evidence type="ECO:0000313" key="5">
    <source>
        <dbReference type="EMBL" id="GAG64760.1"/>
    </source>
</evidence>
<keyword evidence="2" id="KW-0808">Transferase</keyword>